<dbReference type="RefSeq" id="WP_310111486.1">
    <property type="nucleotide sequence ID" value="NZ_CP168531.1"/>
</dbReference>
<dbReference type="EMBL" id="JBFPKE010000017">
    <property type="protein sequence ID" value="MEX3753733.1"/>
    <property type="molecule type" value="Genomic_DNA"/>
</dbReference>
<dbReference type="SMART" id="SM00912">
    <property type="entry name" value="Haemagg_act"/>
    <property type="match status" value="1"/>
</dbReference>
<sequence>MWLGERRVDRFKNAGHFLKCKSLGKERASRLCSFKLVIGLASTVAVATAHAAGIVPDGNTATAVTGPLGGRQTVNIASSLGGVSNNTYTSFNVSKAGVDLNNVGINARAIVNQVTSTNPSLIQGDITVLGPRANVILANPNGITIDGGSFVNAGHVVLSTGQVSFNDLVPAPGITQRNVVLTTNRGAITVGPGGLSGTLVNLDLIAKQLSLNGPVTNNFTTSTGGVRATIGDSTNSFDTSLSPSDNNHDWLISSTSPGSTSSSVAVDITSLGGLTGGRVQLIVTDKGAGVRNAGAIYASAGDVVVSALGDVSVIGGSVKAENNIQITTPGAFLLQGGQLSAANSATLSANGITLVDDTKGASTLTAQNGALQLTSSGDISNTGSLIQSGGATGEGGTVGGDVTLNATGSILNRSSVANLGIVFAANGQTSLSAQGNIVNENGRVLANGKTSVIAHGDISNIIDHTDGTNSGQPVAYSHTGGSFVFFTHGTSGFDVDYGTVAQPGQLAYIASTAGSVKVSGRNVINSGGLLQSNEGDISITAQQAFTNEAVFSGQASYARSCWIFCHASASSNVVPHGGTIQSGGNIAISAGTVARNIGGNVFAAGDIAVSAPTTYAQGVTGYSAITQDRGFKAFFGSTWAQIIASDVGGGFTANGSVSLVGSAIIDGGYINGRKGVSASSGITTVRAPMTTPVQLGQHLGMTTWWWH</sequence>
<gene>
    <name evidence="2" type="ORF">AB3X84_27440</name>
</gene>
<dbReference type="InterPro" id="IPR011050">
    <property type="entry name" value="Pectin_lyase_fold/virulence"/>
</dbReference>
<dbReference type="Gene3D" id="2.160.20.10">
    <property type="entry name" value="Single-stranded right-handed beta-helix, Pectin lyase-like"/>
    <property type="match status" value="1"/>
</dbReference>
<name>A0ABV3WKJ7_9BURK</name>
<dbReference type="InterPro" id="IPR008638">
    <property type="entry name" value="FhaB/CdiA-like_TPS"/>
</dbReference>
<dbReference type="Proteomes" id="UP001558535">
    <property type="component" value="Unassembled WGS sequence"/>
</dbReference>
<feature type="domain" description="Filamentous haemagglutinin FhaB/tRNA nuclease CdiA-like TPS" evidence="1">
    <location>
        <begin position="68"/>
        <end position="168"/>
    </location>
</feature>
<keyword evidence="3" id="KW-1185">Reference proteome</keyword>
<evidence type="ECO:0000259" key="1">
    <source>
        <dbReference type="SMART" id="SM00912"/>
    </source>
</evidence>
<dbReference type="Pfam" id="PF05860">
    <property type="entry name" value="TPS"/>
    <property type="match status" value="1"/>
</dbReference>
<protein>
    <submittedName>
        <fullName evidence="2">Filamentous hemagglutinin N-terminal domain-containing protein</fullName>
    </submittedName>
</protein>
<reference evidence="2 3" key="1">
    <citation type="submission" date="2024-07" db="EMBL/GenBank/DDBJ databases">
        <title>A survey of Mimosa microsymbionts across Brazilian biomes reveals a high diversity of Paraburkholderia nodulating endemic species, but also that Cupriavidus is common as a symbiont of widespread species.</title>
        <authorList>
            <person name="Rouws L."/>
            <person name="Barauna A."/>
            <person name="Beukes C."/>
            <person name="Rouws J.R.C."/>
            <person name="De Faria S.M."/>
            <person name="Gross E."/>
            <person name="Bueno Dos Reis Junior F."/>
            <person name="Simon M.F."/>
            <person name="Maluk M."/>
            <person name="Odee D.W."/>
            <person name="Kenicer G."/>
            <person name="Young J.P.W."/>
            <person name="Reis V.M."/>
            <person name="Zilli J."/>
            <person name="James E.K."/>
        </authorList>
    </citation>
    <scope>NUCLEOTIDE SEQUENCE [LARGE SCALE GENOMIC DNA]</scope>
    <source>
        <strain evidence="2 3">BR14375</strain>
    </source>
</reference>
<comment type="caution">
    <text evidence="2">The sequence shown here is derived from an EMBL/GenBank/DDBJ whole genome shotgun (WGS) entry which is preliminary data.</text>
</comment>
<evidence type="ECO:0000313" key="3">
    <source>
        <dbReference type="Proteomes" id="UP001558535"/>
    </source>
</evidence>
<organism evidence="2 3">
    <name type="scientific">Paraburkholderia phenoliruptrix</name>
    <dbReference type="NCBI Taxonomy" id="252970"/>
    <lineage>
        <taxon>Bacteria</taxon>
        <taxon>Pseudomonadati</taxon>
        <taxon>Pseudomonadota</taxon>
        <taxon>Betaproteobacteria</taxon>
        <taxon>Burkholderiales</taxon>
        <taxon>Burkholderiaceae</taxon>
        <taxon>Paraburkholderia</taxon>
    </lineage>
</organism>
<evidence type="ECO:0000313" key="2">
    <source>
        <dbReference type="EMBL" id="MEX3753733.1"/>
    </source>
</evidence>
<proteinExistence type="predicted"/>
<dbReference type="NCBIfam" id="TIGR01901">
    <property type="entry name" value="adhes_NPXG"/>
    <property type="match status" value="1"/>
</dbReference>
<accession>A0ABV3WKJ7</accession>
<dbReference type="SUPFAM" id="SSF51126">
    <property type="entry name" value="Pectin lyase-like"/>
    <property type="match status" value="1"/>
</dbReference>
<dbReference type="InterPro" id="IPR012334">
    <property type="entry name" value="Pectin_lyas_fold"/>
</dbReference>